<gene>
    <name evidence="1" type="ORF">G8E00_13245</name>
</gene>
<protein>
    <submittedName>
        <fullName evidence="1">Uncharacterized protein</fullName>
    </submittedName>
</protein>
<keyword evidence="2" id="KW-1185">Reference proteome</keyword>
<proteinExistence type="predicted"/>
<evidence type="ECO:0000313" key="2">
    <source>
        <dbReference type="Proteomes" id="UP000502297"/>
    </source>
</evidence>
<dbReference type="RefSeq" id="WP_166012091.1">
    <property type="nucleotide sequence ID" value="NZ_CP049801.1"/>
</dbReference>
<reference evidence="1 2" key="1">
    <citation type="submission" date="2020-03" db="EMBL/GenBank/DDBJ databases">
        <authorList>
            <person name="Zhu W."/>
        </authorList>
    </citation>
    <scope>NUCLEOTIDE SEQUENCE [LARGE SCALE GENOMIC DNA]</scope>
    <source>
        <strain evidence="1 2">323-1</strain>
    </source>
</reference>
<accession>A0A6G8RY13</accession>
<dbReference type="AlphaFoldDB" id="A0A6G8RY13"/>
<organism evidence="1 2">
    <name type="scientific">Acinetobacter shaoyimingii</name>
    <dbReference type="NCBI Taxonomy" id="2715164"/>
    <lineage>
        <taxon>Bacteria</taxon>
        <taxon>Pseudomonadati</taxon>
        <taxon>Pseudomonadota</taxon>
        <taxon>Gammaproteobacteria</taxon>
        <taxon>Moraxellales</taxon>
        <taxon>Moraxellaceae</taxon>
        <taxon>Acinetobacter</taxon>
    </lineage>
</organism>
<dbReference type="EMBL" id="CP049801">
    <property type="protein sequence ID" value="QIO06836.1"/>
    <property type="molecule type" value="Genomic_DNA"/>
</dbReference>
<sequence>MLDKIQTKIDGLANGKKLILGAGIKDDEMQKVISLCEDLESKGVIKLNKIQKSSSAPGLVQSIIIEKV</sequence>
<dbReference type="KEGG" id="asha:G8E00_13245"/>
<name>A0A6G8RY13_9GAMM</name>
<evidence type="ECO:0000313" key="1">
    <source>
        <dbReference type="EMBL" id="QIO06836.1"/>
    </source>
</evidence>
<dbReference type="Proteomes" id="UP000502297">
    <property type="component" value="Chromosome"/>
</dbReference>